<sequence>MTAKDTRLPRLIQAADRGFLLATVIRLHGYKVVQQSMLEKTVNPELKTMLSIGDEIYHVCSPVFKIEDEAHVWKLKFEEYSESKESSEPEADSVFLGDIRFKTRKVDVTGDPSGSQLRQLCQKGIMEDIQNVIKNSDFNNVLLNLCDVPYPRPEDLCDKAFSNSLLKLQSINKLLVVHPKVDAEDCGIKSGLEGTWNRYLATDLVCLHWKKEECQFTIFEKKFLKHVVKNGFRDSVVKDVASLPECEQESSAEAAKPECEIANEKEEGGKTKEAEKLGPEEKKTVKRVVKKDDKSSLKKEDKTLKKDTLKKELKTSKSDSVLRREPRLPKTETTAAKRNSKVFKTDSRSLKSDVSPSPRSTLKRDQKLTSPKTAGDDRRLSMKSEAKTTKNGQKVTKKAPVPLPQMTQISDVKEVENDENKFEKYKVKMRETYTNLANAYKTYKSQDSPLLAEIFTHPVFRGVCLTMVLFAFYFLSTEILVTLLLLAASIWYKYGSKEPEFQKYTRSTDPRVLAFRGMYEREIEKLHYAKDLDRMRDVHVQLKESVLNAYAVTRVAQGDTIGIKEHEVLERELELTFKEFVTANDVKSLLHEAHHTSFILAFTIFLYLASRLVYLALGKIWRPVRTGAIIVAGILLCFALCIISNFLLTSFISRRLVGSAEMLSVIFGLWFVTDVTGFLIEIRACIDHVTGVIWRECELERCIMKTPSYLVVKLALDCAVLLSLFPLAYFASCILSCFSVSSYTIVSFSRFFPPIGILLRVCTRLAFLGEILRVANLIMFASLASKFYGLHNKKEDPLDSFLYRRVGYDMGCLTEYIWKGIVKYINDLN</sequence>
<evidence type="ECO:0000256" key="2">
    <source>
        <dbReference type="SAM" id="Phobius"/>
    </source>
</evidence>
<dbReference type="OrthoDB" id="5979120at2759"/>
<feature type="transmembrane region" description="Helical" evidence="2">
    <location>
        <begin position="629"/>
        <end position="652"/>
    </location>
</feature>
<organism evidence="3 4">
    <name type="scientific">Paramuricea clavata</name>
    <name type="common">Red gorgonian</name>
    <name type="synonym">Violescent sea-whip</name>
    <dbReference type="NCBI Taxonomy" id="317549"/>
    <lineage>
        <taxon>Eukaryota</taxon>
        <taxon>Metazoa</taxon>
        <taxon>Cnidaria</taxon>
        <taxon>Anthozoa</taxon>
        <taxon>Octocorallia</taxon>
        <taxon>Malacalcyonacea</taxon>
        <taxon>Plexauridae</taxon>
        <taxon>Paramuricea</taxon>
    </lineage>
</organism>
<dbReference type="AlphaFoldDB" id="A0A6S7G3N9"/>
<feature type="compositionally biased region" description="Basic and acidic residues" evidence="1">
    <location>
        <begin position="374"/>
        <end position="388"/>
    </location>
</feature>
<evidence type="ECO:0000313" key="4">
    <source>
        <dbReference type="Proteomes" id="UP001152795"/>
    </source>
</evidence>
<feature type="region of interest" description="Disordered" evidence="1">
    <location>
        <begin position="247"/>
        <end position="398"/>
    </location>
</feature>
<keyword evidence="2" id="KW-1133">Transmembrane helix</keyword>
<feature type="transmembrane region" description="Helical" evidence="2">
    <location>
        <begin position="467"/>
        <end position="492"/>
    </location>
</feature>
<reference evidence="3" key="1">
    <citation type="submission" date="2020-04" db="EMBL/GenBank/DDBJ databases">
        <authorList>
            <person name="Alioto T."/>
            <person name="Alioto T."/>
            <person name="Gomez Garrido J."/>
        </authorList>
    </citation>
    <scope>NUCLEOTIDE SEQUENCE</scope>
    <source>
        <strain evidence="3">A484AB</strain>
    </source>
</reference>
<keyword evidence="2" id="KW-0472">Membrane</keyword>
<dbReference type="Proteomes" id="UP001152795">
    <property type="component" value="Unassembled WGS sequence"/>
</dbReference>
<evidence type="ECO:0000256" key="1">
    <source>
        <dbReference type="SAM" id="MobiDB-lite"/>
    </source>
</evidence>
<feature type="compositionally biased region" description="Basic and acidic residues" evidence="1">
    <location>
        <begin position="255"/>
        <end position="283"/>
    </location>
</feature>
<comment type="caution">
    <text evidence="3">The sequence shown here is derived from an EMBL/GenBank/DDBJ whole genome shotgun (WGS) entry which is preliminary data.</text>
</comment>
<accession>A0A6S7G3N9</accession>
<keyword evidence="2" id="KW-0812">Transmembrane</keyword>
<name>A0A6S7G3N9_PARCT</name>
<protein>
    <submittedName>
        <fullName evidence="3">Uncharacterized protein</fullName>
    </submittedName>
</protein>
<gene>
    <name evidence="3" type="ORF">PACLA_8A033815</name>
</gene>
<evidence type="ECO:0000313" key="3">
    <source>
        <dbReference type="EMBL" id="CAB3986528.1"/>
    </source>
</evidence>
<proteinExistence type="predicted"/>
<feature type="compositionally biased region" description="Basic and acidic residues" evidence="1">
    <location>
        <begin position="290"/>
        <end position="330"/>
    </location>
</feature>
<feature type="transmembrane region" description="Helical" evidence="2">
    <location>
        <begin position="714"/>
        <end position="745"/>
    </location>
</feature>
<keyword evidence="4" id="KW-1185">Reference proteome</keyword>
<dbReference type="EMBL" id="CACRXK020001028">
    <property type="protein sequence ID" value="CAB3986528.1"/>
    <property type="molecule type" value="Genomic_DNA"/>
</dbReference>
<feature type="transmembrane region" description="Helical" evidence="2">
    <location>
        <begin position="597"/>
        <end position="617"/>
    </location>
</feature>